<dbReference type="KEGG" id="pco:PHACADRAFT_157935"/>
<dbReference type="RefSeq" id="XP_007392097.1">
    <property type="nucleotide sequence ID" value="XM_007392035.1"/>
</dbReference>
<dbReference type="AlphaFoldDB" id="K5W6I4"/>
<evidence type="ECO:0000313" key="1">
    <source>
        <dbReference type="EMBL" id="EKM59538.1"/>
    </source>
</evidence>
<dbReference type="GeneID" id="18909089"/>
<dbReference type="EMBL" id="JH930469">
    <property type="protein sequence ID" value="EKM59538.1"/>
    <property type="molecule type" value="Genomic_DNA"/>
</dbReference>
<dbReference type="Proteomes" id="UP000008370">
    <property type="component" value="Unassembled WGS sequence"/>
</dbReference>
<evidence type="ECO:0000313" key="2">
    <source>
        <dbReference type="Proteomes" id="UP000008370"/>
    </source>
</evidence>
<proteinExistence type="predicted"/>
<organism evidence="1 2">
    <name type="scientific">Phanerochaete carnosa (strain HHB-10118-sp)</name>
    <name type="common">White-rot fungus</name>
    <name type="synonym">Peniophora carnosa</name>
    <dbReference type="NCBI Taxonomy" id="650164"/>
    <lineage>
        <taxon>Eukaryota</taxon>
        <taxon>Fungi</taxon>
        <taxon>Dikarya</taxon>
        <taxon>Basidiomycota</taxon>
        <taxon>Agaricomycotina</taxon>
        <taxon>Agaricomycetes</taxon>
        <taxon>Polyporales</taxon>
        <taxon>Phanerochaetaceae</taxon>
        <taxon>Phanerochaete</taxon>
    </lineage>
</organism>
<dbReference type="HOGENOM" id="CLU_2671859_0_0_1"/>
<sequence length="75" mass="8156">MGLGQPRGASRIFHVYVVFFLHTRTQAVRGHFTGLFLRTDEMTGAPVMSTASTSGDAADCSFVWIRVLNVAPEVA</sequence>
<accession>K5W6I4</accession>
<dbReference type="InParanoid" id="K5W6I4"/>
<gene>
    <name evidence="1" type="ORF">PHACADRAFT_157935</name>
</gene>
<name>K5W6I4_PHACS</name>
<protein>
    <submittedName>
        <fullName evidence="1">Uncharacterized protein</fullName>
    </submittedName>
</protein>
<keyword evidence="2" id="KW-1185">Reference proteome</keyword>
<reference evidence="1 2" key="1">
    <citation type="journal article" date="2012" name="BMC Genomics">
        <title>Comparative genomics of the white-rot fungi, Phanerochaete carnosa and P. chrysosporium, to elucidate the genetic basis of the distinct wood types they colonize.</title>
        <authorList>
            <person name="Suzuki H."/>
            <person name="MacDonald J."/>
            <person name="Syed K."/>
            <person name="Salamov A."/>
            <person name="Hori C."/>
            <person name="Aerts A."/>
            <person name="Henrissat B."/>
            <person name="Wiebenga A."/>
            <person name="vanKuyk P.A."/>
            <person name="Barry K."/>
            <person name="Lindquist E."/>
            <person name="LaButti K."/>
            <person name="Lapidus A."/>
            <person name="Lucas S."/>
            <person name="Coutinho P."/>
            <person name="Gong Y."/>
            <person name="Samejima M."/>
            <person name="Mahadevan R."/>
            <person name="Abou-Zaid M."/>
            <person name="de Vries R.P."/>
            <person name="Igarashi K."/>
            <person name="Yadav J.S."/>
            <person name="Grigoriev I.V."/>
            <person name="Master E.R."/>
        </authorList>
    </citation>
    <scope>NUCLEOTIDE SEQUENCE [LARGE SCALE GENOMIC DNA]</scope>
    <source>
        <strain evidence="1 2">HHB-10118-sp</strain>
    </source>
</reference>